<proteinExistence type="inferred from homology"/>
<comment type="cofactor">
    <cofactor evidence="4">
        <name>Mg(2+)</name>
        <dbReference type="ChEBI" id="CHEBI:18420"/>
    </cofactor>
</comment>
<dbReference type="GO" id="GO:0004525">
    <property type="term" value="F:ribonuclease III activity"/>
    <property type="evidence" value="ECO:0007669"/>
    <property type="project" value="InterPro"/>
</dbReference>
<dbReference type="SUPFAM" id="SSF69065">
    <property type="entry name" value="RNase III domain-like"/>
    <property type="match status" value="1"/>
</dbReference>
<keyword evidence="4" id="KW-0699">rRNA-binding</keyword>
<dbReference type="HAMAP" id="MF_01468">
    <property type="entry name" value="RNase_Mini_III"/>
    <property type="match status" value="1"/>
</dbReference>
<feature type="domain" description="RNase III" evidence="5">
    <location>
        <begin position="40"/>
        <end position="136"/>
    </location>
</feature>
<dbReference type="GO" id="GO:0005737">
    <property type="term" value="C:cytoplasm"/>
    <property type="evidence" value="ECO:0007669"/>
    <property type="project" value="UniProtKB-SubCell"/>
</dbReference>
<dbReference type="Gene3D" id="1.10.1520.10">
    <property type="entry name" value="Ribonuclease III domain"/>
    <property type="match status" value="1"/>
</dbReference>
<feature type="active site" evidence="4">
    <location>
        <position position="46"/>
    </location>
</feature>
<reference evidence="6" key="2">
    <citation type="submission" date="2021-09" db="EMBL/GenBank/DDBJ databases">
        <authorList>
            <person name="Gilroy R."/>
        </authorList>
    </citation>
    <scope>NUCLEOTIDE SEQUENCE</scope>
    <source>
        <strain evidence="6">7318</strain>
    </source>
</reference>
<dbReference type="Pfam" id="PF00636">
    <property type="entry name" value="Ribonuclease_3"/>
    <property type="match status" value="1"/>
</dbReference>
<protein>
    <recommendedName>
        <fullName evidence="4">Mini-ribonuclease 3</fullName>
        <shortName evidence="4">Mini-3</shortName>
        <shortName evidence="4">Mini-RNase 3</shortName>
        <ecNumber evidence="4">3.1.26.-</ecNumber>
    </recommendedName>
    <alternativeName>
        <fullName evidence="4">Mini-RNase III</fullName>
        <shortName evidence="4">Mini-III</shortName>
    </alternativeName>
</protein>
<dbReference type="EMBL" id="DYVR01000058">
    <property type="protein sequence ID" value="HJF84424.1"/>
    <property type="molecule type" value="Genomic_DNA"/>
</dbReference>
<comment type="similarity">
    <text evidence="4">Belongs to the MrnC RNase family.</text>
</comment>
<comment type="subunit">
    <text evidence="4">Homodimer.</text>
</comment>
<dbReference type="PANTHER" id="PTHR34276">
    <property type="entry name" value="MINI-RIBONUCLEASE 3"/>
    <property type="match status" value="1"/>
</dbReference>
<dbReference type="PANTHER" id="PTHR34276:SF1">
    <property type="entry name" value="MINI-RIBONUCLEASE 3"/>
    <property type="match status" value="1"/>
</dbReference>
<dbReference type="RefSeq" id="WP_289547853.1">
    <property type="nucleotide sequence ID" value="NZ_CALXYC010000009.1"/>
</dbReference>
<dbReference type="AlphaFoldDB" id="A0A921HLU3"/>
<dbReference type="GO" id="GO:0006364">
    <property type="term" value="P:rRNA processing"/>
    <property type="evidence" value="ECO:0007669"/>
    <property type="project" value="UniProtKB-UniRule"/>
</dbReference>
<keyword evidence="4" id="KW-0698">rRNA processing</keyword>
<dbReference type="Proteomes" id="UP000780768">
    <property type="component" value="Unassembled WGS sequence"/>
</dbReference>
<organism evidence="6 7">
    <name type="scientific">Megamonas hypermegale</name>
    <dbReference type="NCBI Taxonomy" id="158847"/>
    <lineage>
        <taxon>Bacteria</taxon>
        <taxon>Bacillati</taxon>
        <taxon>Bacillota</taxon>
        <taxon>Negativicutes</taxon>
        <taxon>Selenomonadales</taxon>
        <taxon>Selenomonadaceae</taxon>
        <taxon>Megamonas</taxon>
    </lineage>
</organism>
<evidence type="ECO:0000313" key="6">
    <source>
        <dbReference type="EMBL" id="HJF84424.1"/>
    </source>
</evidence>
<evidence type="ECO:0000256" key="2">
    <source>
        <dbReference type="ARBA" id="ARBA00022759"/>
    </source>
</evidence>
<dbReference type="InterPro" id="IPR008226">
    <property type="entry name" value="Mini3_fam"/>
</dbReference>
<reference evidence="6" key="1">
    <citation type="journal article" date="2021" name="PeerJ">
        <title>Extensive microbial diversity within the chicken gut microbiome revealed by metagenomics and culture.</title>
        <authorList>
            <person name="Gilroy R."/>
            <person name="Ravi A."/>
            <person name="Getino M."/>
            <person name="Pursley I."/>
            <person name="Horton D.L."/>
            <person name="Alikhan N.F."/>
            <person name="Baker D."/>
            <person name="Gharbi K."/>
            <person name="Hall N."/>
            <person name="Watson M."/>
            <person name="Adriaenssens E.M."/>
            <person name="Foster-Nyarko E."/>
            <person name="Jarju S."/>
            <person name="Secka A."/>
            <person name="Antonio M."/>
            <person name="Oren A."/>
            <person name="Chaudhuri R.R."/>
            <person name="La Ragione R."/>
            <person name="Hildebrand F."/>
            <person name="Pallen M.J."/>
        </authorList>
    </citation>
    <scope>NUCLEOTIDE SEQUENCE</scope>
    <source>
        <strain evidence="6">7318</strain>
    </source>
</reference>
<comment type="function">
    <text evidence="4">Involved in correct processing of both the 5' and 3' ends of 23S rRNA precursor. Processes 30S rRNA precursor transcript even in absence of ribonuclease 3 (Rnc); Rnc processes 30S rRNA into smaller rRNA precursors.</text>
</comment>
<comment type="caution">
    <text evidence="6">The sequence shown here is derived from an EMBL/GenBank/DDBJ whole genome shotgun (WGS) entry which is preliminary data.</text>
</comment>
<evidence type="ECO:0000259" key="5">
    <source>
        <dbReference type="Pfam" id="PF00636"/>
    </source>
</evidence>
<keyword evidence="4" id="KW-0690">Ribosome biogenesis</keyword>
<dbReference type="EC" id="3.1.26.-" evidence="4"/>
<comment type="subcellular location">
    <subcellularLocation>
        <location evidence="4">Cytoplasm</location>
    </subcellularLocation>
</comment>
<accession>A0A921HLU3</accession>
<dbReference type="InterPro" id="IPR036389">
    <property type="entry name" value="RNase_III_sf"/>
</dbReference>
<keyword evidence="3 4" id="KW-0378">Hydrolase</keyword>
<sequence length="162" mass="19232">MKFQQYQFLKKNLFPFDEQDILNDRYKNEDINPKLLNPLVLAYIGDACYHLYVRTRLLNFEQSHVHLLNDFSMQIVSATFQVQAYEAVKDELTETENYIFKRGRNAKSHAPRVASVHDYHISTGFEAVLGYLYLNKEQERLDFLCEKAFVQVAKNMYQAHRR</sequence>
<keyword evidence="4" id="KW-0460">Magnesium</keyword>
<dbReference type="GO" id="GO:0019843">
    <property type="term" value="F:rRNA binding"/>
    <property type="evidence" value="ECO:0007669"/>
    <property type="project" value="UniProtKB-UniRule"/>
</dbReference>
<evidence type="ECO:0000256" key="3">
    <source>
        <dbReference type="ARBA" id="ARBA00022801"/>
    </source>
</evidence>
<evidence type="ECO:0000256" key="1">
    <source>
        <dbReference type="ARBA" id="ARBA00022722"/>
    </source>
</evidence>
<keyword evidence="1 4" id="KW-0540">Nuclease</keyword>
<keyword evidence="2 4" id="KW-0255">Endonuclease</keyword>
<gene>
    <name evidence="4" type="primary">mrnC</name>
    <name evidence="6" type="ORF">K8V65_01990</name>
</gene>
<dbReference type="InterPro" id="IPR000999">
    <property type="entry name" value="RNase_III_dom"/>
</dbReference>
<name>A0A921HLU3_9FIRM</name>
<evidence type="ECO:0000256" key="4">
    <source>
        <dbReference type="HAMAP-Rule" id="MF_01468"/>
    </source>
</evidence>
<keyword evidence="4" id="KW-0694">RNA-binding</keyword>
<evidence type="ECO:0000313" key="7">
    <source>
        <dbReference type="Proteomes" id="UP000780768"/>
    </source>
</evidence>
<keyword evidence="4" id="KW-0963">Cytoplasm</keyword>